<dbReference type="PANTHER" id="PTHR30482">
    <property type="entry name" value="HIGH-AFFINITY BRANCHED-CHAIN AMINO ACID TRANSPORT SYSTEM PERMEASE"/>
    <property type="match status" value="1"/>
</dbReference>
<feature type="transmembrane region" description="Helical" evidence="6">
    <location>
        <begin position="71"/>
        <end position="90"/>
    </location>
</feature>
<evidence type="ECO:0000256" key="6">
    <source>
        <dbReference type="SAM" id="Phobius"/>
    </source>
</evidence>
<evidence type="ECO:0000256" key="1">
    <source>
        <dbReference type="ARBA" id="ARBA00004651"/>
    </source>
</evidence>
<evidence type="ECO:0000313" key="7">
    <source>
        <dbReference type="EMBL" id="SVA09546.1"/>
    </source>
</evidence>
<dbReference type="InterPro" id="IPR043428">
    <property type="entry name" value="LivM-like"/>
</dbReference>
<evidence type="ECO:0000256" key="5">
    <source>
        <dbReference type="ARBA" id="ARBA00023136"/>
    </source>
</evidence>
<gene>
    <name evidence="7" type="ORF">METZ01_LOCUS62400</name>
</gene>
<organism evidence="7">
    <name type="scientific">marine metagenome</name>
    <dbReference type="NCBI Taxonomy" id="408172"/>
    <lineage>
        <taxon>unclassified sequences</taxon>
        <taxon>metagenomes</taxon>
        <taxon>ecological metagenomes</taxon>
    </lineage>
</organism>
<feature type="transmembrane region" description="Helical" evidence="6">
    <location>
        <begin position="153"/>
        <end position="180"/>
    </location>
</feature>
<evidence type="ECO:0000256" key="2">
    <source>
        <dbReference type="ARBA" id="ARBA00022475"/>
    </source>
</evidence>
<evidence type="ECO:0000256" key="4">
    <source>
        <dbReference type="ARBA" id="ARBA00022989"/>
    </source>
</evidence>
<keyword evidence="4 6" id="KW-1133">Transmembrane helix</keyword>
<feature type="transmembrane region" description="Helical" evidence="6">
    <location>
        <begin position="274"/>
        <end position="295"/>
    </location>
</feature>
<feature type="transmembrane region" description="Helical" evidence="6">
    <location>
        <begin position="237"/>
        <end position="262"/>
    </location>
</feature>
<accession>A0A381T038</accession>
<name>A0A381T038_9ZZZZ</name>
<dbReference type="InterPro" id="IPR001851">
    <property type="entry name" value="ABC_transp_permease"/>
</dbReference>
<evidence type="ECO:0008006" key="8">
    <source>
        <dbReference type="Google" id="ProtNLM"/>
    </source>
</evidence>
<evidence type="ECO:0000256" key="3">
    <source>
        <dbReference type="ARBA" id="ARBA00022692"/>
    </source>
</evidence>
<keyword evidence="5 6" id="KW-0472">Membrane</keyword>
<dbReference type="EMBL" id="UINC01003824">
    <property type="protein sequence ID" value="SVA09546.1"/>
    <property type="molecule type" value="Genomic_DNA"/>
</dbReference>
<dbReference type="Pfam" id="PF02653">
    <property type="entry name" value="BPD_transp_2"/>
    <property type="match status" value="1"/>
</dbReference>
<feature type="transmembrane region" description="Helical" evidence="6">
    <location>
        <begin position="41"/>
        <end position="64"/>
    </location>
</feature>
<dbReference type="GO" id="GO:0005886">
    <property type="term" value="C:plasma membrane"/>
    <property type="evidence" value="ECO:0007669"/>
    <property type="project" value="UniProtKB-SubCell"/>
</dbReference>
<protein>
    <recommendedName>
        <fullName evidence="8">Branched-chain amino acid ABC transporter permease</fullName>
    </recommendedName>
</protein>
<sequence>MLLLFLLQFILPTYHHSSVSKIMVLASYAIGYNFLLGYTGLMSLGHAMFFASGMYAAGLGIFYLELSSLGGLLFGAAFTLTISLIFGLFALRTSGVSFLIVTLMFGQTFYLSILYFNEFTFGQDGFSLAKYLGKLVIFNKEYLFSNPDIRYNFALILLTIYLLITTLIMLSPVGRILIAIRENETRTQLLGYNVFYYKLFALVLSGTLSGIAGAMHALLFTYVGTTFAEIHHSISPLLWTLLGGAGTVIGPFLGTGIIFYLIDFISGITSNYQLVVGVVLVLMIIWFPLGIMGTLRQKWLKWLP</sequence>
<keyword evidence="3 6" id="KW-0812">Transmembrane</keyword>
<keyword evidence="2" id="KW-1003">Cell membrane</keyword>
<dbReference type="PANTHER" id="PTHR30482:SF17">
    <property type="entry name" value="ABC TRANSPORTER ATP-BINDING PROTEIN"/>
    <property type="match status" value="1"/>
</dbReference>
<feature type="transmembrane region" description="Helical" evidence="6">
    <location>
        <begin position="96"/>
        <end position="116"/>
    </location>
</feature>
<feature type="transmembrane region" description="Helical" evidence="6">
    <location>
        <begin position="200"/>
        <end position="225"/>
    </location>
</feature>
<proteinExistence type="predicted"/>
<reference evidence="7" key="1">
    <citation type="submission" date="2018-05" db="EMBL/GenBank/DDBJ databases">
        <authorList>
            <person name="Lanie J.A."/>
            <person name="Ng W.-L."/>
            <person name="Kazmierczak K.M."/>
            <person name="Andrzejewski T.M."/>
            <person name="Davidsen T.M."/>
            <person name="Wayne K.J."/>
            <person name="Tettelin H."/>
            <person name="Glass J.I."/>
            <person name="Rusch D."/>
            <person name="Podicherti R."/>
            <person name="Tsui H.-C.T."/>
            <person name="Winkler M.E."/>
        </authorList>
    </citation>
    <scope>NUCLEOTIDE SEQUENCE</scope>
</reference>
<dbReference type="AlphaFoldDB" id="A0A381T038"/>
<dbReference type="GO" id="GO:0015658">
    <property type="term" value="F:branched-chain amino acid transmembrane transporter activity"/>
    <property type="evidence" value="ECO:0007669"/>
    <property type="project" value="InterPro"/>
</dbReference>
<comment type="subcellular location">
    <subcellularLocation>
        <location evidence="1">Cell membrane</location>
        <topology evidence="1">Multi-pass membrane protein</topology>
    </subcellularLocation>
</comment>
<dbReference type="CDD" id="cd06581">
    <property type="entry name" value="TM_PBP1_LivM_like"/>
    <property type="match status" value="1"/>
</dbReference>